<dbReference type="RefSeq" id="WP_343904154.1">
    <property type="nucleotide sequence ID" value="NZ_BAAAIS010000002.1"/>
</dbReference>
<evidence type="ECO:0000313" key="1">
    <source>
        <dbReference type="EMBL" id="MFD1834933.1"/>
    </source>
</evidence>
<proteinExistence type="predicted"/>
<sequence>MTERLTYRLSFDIAVDSLSLQWPAFLDSDAGSQFIATLAAWDAAGDPVPTTDLKAPHSKALGLPFHYVTPALHGRATPTTDVHRTSISEFEVVLRAWGRGTPPELPAGIGLLVAQGTRRTAPVRSVTLLQEGVPA</sequence>
<organism evidence="1 2">
    <name type="scientific">Brachybacterium rhamnosum</name>
    <dbReference type="NCBI Taxonomy" id="173361"/>
    <lineage>
        <taxon>Bacteria</taxon>
        <taxon>Bacillati</taxon>
        <taxon>Actinomycetota</taxon>
        <taxon>Actinomycetes</taxon>
        <taxon>Micrococcales</taxon>
        <taxon>Dermabacteraceae</taxon>
        <taxon>Brachybacterium</taxon>
    </lineage>
</organism>
<reference evidence="2" key="1">
    <citation type="journal article" date="2019" name="Int. J. Syst. Evol. Microbiol.">
        <title>The Global Catalogue of Microorganisms (GCM) 10K type strain sequencing project: providing services to taxonomists for standard genome sequencing and annotation.</title>
        <authorList>
            <consortium name="The Broad Institute Genomics Platform"/>
            <consortium name="The Broad Institute Genome Sequencing Center for Infectious Disease"/>
            <person name="Wu L."/>
            <person name="Ma J."/>
        </authorList>
    </citation>
    <scope>NUCLEOTIDE SEQUENCE [LARGE SCALE GENOMIC DNA]</scope>
    <source>
        <strain evidence="2">JCM 11650</strain>
    </source>
</reference>
<comment type="caution">
    <text evidence="1">The sequence shown here is derived from an EMBL/GenBank/DDBJ whole genome shotgun (WGS) entry which is preliminary data.</text>
</comment>
<keyword evidence="2" id="KW-1185">Reference proteome</keyword>
<accession>A0ABW4PZT0</accession>
<name>A0ABW4PZT0_9MICO</name>
<dbReference type="Proteomes" id="UP001597280">
    <property type="component" value="Unassembled WGS sequence"/>
</dbReference>
<dbReference type="EMBL" id="JBHUFL010000002">
    <property type="protein sequence ID" value="MFD1834933.1"/>
    <property type="molecule type" value="Genomic_DNA"/>
</dbReference>
<evidence type="ECO:0000313" key="2">
    <source>
        <dbReference type="Proteomes" id="UP001597280"/>
    </source>
</evidence>
<protein>
    <submittedName>
        <fullName evidence="1">Uncharacterized protein</fullName>
    </submittedName>
</protein>
<gene>
    <name evidence="1" type="ORF">ACFSDA_07565</name>
</gene>